<keyword evidence="3" id="KW-0804">Transcription</keyword>
<keyword evidence="2" id="KW-0238">DNA-binding</keyword>
<dbReference type="GO" id="GO:0000976">
    <property type="term" value="F:transcription cis-regulatory region binding"/>
    <property type="evidence" value="ECO:0007669"/>
    <property type="project" value="TreeGrafter"/>
</dbReference>
<dbReference type="CDD" id="cd06307">
    <property type="entry name" value="PBP1_sugar_binding"/>
    <property type="match status" value="1"/>
</dbReference>
<dbReference type="OrthoDB" id="9805774at2"/>
<dbReference type="PRINTS" id="PR00036">
    <property type="entry name" value="HTHLACI"/>
</dbReference>
<dbReference type="Gene3D" id="3.40.50.2300">
    <property type="match status" value="2"/>
</dbReference>
<dbReference type="KEGG" id="aht:ANTHELSMS3_00335"/>
<proteinExistence type="predicted"/>
<dbReference type="Pfam" id="PF00356">
    <property type="entry name" value="LacI"/>
    <property type="match status" value="1"/>
</dbReference>
<dbReference type="RefSeq" id="WP_094036859.1">
    <property type="nucleotide sequence ID" value="NZ_CP022540.1"/>
</dbReference>
<reference evidence="5 6" key="1">
    <citation type="submission" date="2017-07" db="EMBL/GenBank/DDBJ databases">
        <title>Genome Sequence of Antarctobacter heliothermus Strain SMS3 Isolated from a culture of the Diatom Skeletonema marinoi.</title>
        <authorList>
            <person name="Topel M."/>
            <person name="Pinder M.I.M."/>
            <person name="Johansson O.N."/>
            <person name="Kourtchenko O."/>
            <person name="Godhe A."/>
            <person name="Clarke A.K."/>
        </authorList>
    </citation>
    <scope>NUCLEOTIDE SEQUENCE [LARGE SCALE GENOMIC DNA]</scope>
    <source>
        <strain evidence="5 6">SMS3</strain>
    </source>
</reference>
<dbReference type="InterPro" id="IPR010982">
    <property type="entry name" value="Lambda_DNA-bd_dom_sf"/>
</dbReference>
<dbReference type="PANTHER" id="PTHR30146">
    <property type="entry name" value="LACI-RELATED TRANSCRIPTIONAL REPRESSOR"/>
    <property type="match status" value="1"/>
</dbReference>
<evidence type="ECO:0000313" key="5">
    <source>
        <dbReference type="EMBL" id="ASP19059.1"/>
    </source>
</evidence>
<dbReference type="EMBL" id="CP022540">
    <property type="protein sequence ID" value="ASP19059.1"/>
    <property type="molecule type" value="Genomic_DNA"/>
</dbReference>
<dbReference type="InterPro" id="IPR028082">
    <property type="entry name" value="Peripla_BP_I"/>
</dbReference>
<feature type="domain" description="HTH lacI-type" evidence="4">
    <location>
        <begin position="5"/>
        <end position="55"/>
    </location>
</feature>
<evidence type="ECO:0000259" key="4">
    <source>
        <dbReference type="PROSITE" id="PS50932"/>
    </source>
</evidence>
<dbReference type="PROSITE" id="PS00356">
    <property type="entry name" value="HTH_LACI_1"/>
    <property type="match status" value="1"/>
</dbReference>
<evidence type="ECO:0000256" key="3">
    <source>
        <dbReference type="ARBA" id="ARBA00023163"/>
    </source>
</evidence>
<evidence type="ECO:0000256" key="2">
    <source>
        <dbReference type="ARBA" id="ARBA00023125"/>
    </source>
</evidence>
<protein>
    <submittedName>
        <fullName evidence="5">Catabolite control protein A</fullName>
    </submittedName>
</protein>
<dbReference type="Pfam" id="PF13407">
    <property type="entry name" value="Peripla_BP_4"/>
    <property type="match status" value="1"/>
</dbReference>
<dbReference type="PANTHER" id="PTHR30146:SF152">
    <property type="entry name" value="TRANSCRIPTIONAL REGULATORY PROTEIN"/>
    <property type="match status" value="1"/>
</dbReference>
<organism evidence="5 6">
    <name type="scientific">Antarctobacter heliothermus</name>
    <dbReference type="NCBI Taxonomy" id="74033"/>
    <lineage>
        <taxon>Bacteria</taxon>
        <taxon>Pseudomonadati</taxon>
        <taxon>Pseudomonadota</taxon>
        <taxon>Alphaproteobacteria</taxon>
        <taxon>Rhodobacterales</taxon>
        <taxon>Roseobacteraceae</taxon>
        <taxon>Antarctobacter</taxon>
    </lineage>
</organism>
<dbReference type="Proteomes" id="UP000203589">
    <property type="component" value="Chromosome"/>
</dbReference>
<dbReference type="SUPFAM" id="SSF53822">
    <property type="entry name" value="Periplasmic binding protein-like I"/>
    <property type="match status" value="1"/>
</dbReference>
<dbReference type="SUPFAM" id="SSF47413">
    <property type="entry name" value="lambda repressor-like DNA-binding domains"/>
    <property type="match status" value="1"/>
</dbReference>
<dbReference type="InterPro" id="IPR025997">
    <property type="entry name" value="SBP_2_dom"/>
</dbReference>
<dbReference type="AlphaFoldDB" id="A0A222DYM6"/>
<dbReference type="PROSITE" id="PS50932">
    <property type="entry name" value="HTH_LACI_2"/>
    <property type="match status" value="1"/>
</dbReference>
<evidence type="ECO:0000313" key="6">
    <source>
        <dbReference type="Proteomes" id="UP000203589"/>
    </source>
</evidence>
<dbReference type="Gene3D" id="1.10.260.40">
    <property type="entry name" value="lambda repressor-like DNA-binding domains"/>
    <property type="match status" value="1"/>
</dbReference>
<evidence type="ECO:0000256" key="1">
    <source>
        <dbReference type="ARBA" id="ARBA00023015"/>
    </source>
</evidence>
<accession>A0A222DYM6</accession>
<keyword evidence="6" id="KW-1185">Reference proteome</keyword>
<dbReference type="GO" id="GO:0003700">
    <property type="term" value="F:DNA-binding transcription factor activity"/>
    <property type="evidence" value="ECO:0007669"/>
    <property type="project" value="TreeGrafter"/>
</dbReference>
<dbReference type="SMART" id="SM00354">
    <property type="entry name" value="HTH_LACI"/>
    <property type="match status" value="1"/>
</dbReference>
<keyword evidence="1" id="KW-0805">Transcription regulation</keyword>
<name>A0A222DYM6_9RHOB</name>
<sequence length="343" mass="37610">MAKRPTISDLARESGVSVATVDRVLNGRAKVREETARRVYEAAQKIGYHAAALIGQRMFADLPEVRFGFVFPKARQPFWQNAAREMEAAVARAPGIRGQIALEFAPSQSPGDIAALMMGLADRCDAIAASAVNHMQITDTVSLLQERGIPCFSLLNDFAQGVRQGYVGLNNMKAGRIAAHMMSKVAARPGKLAVFVGGYRWHGHELRETGFRSYFREYAPDFTILDTMVNLETRQLTYEATLELLQRHPDLRGLYCSGGGMEGAIAALREARAPGQVALILHELIPESRAALADRYAEMSIATPLEQLCNDTVALMIDAVQKAEAPTPGQHFLKPDLYLPESV</sequence>
<dbReference type="CDD" id="cd01392">
    <property type="entry name" value="HTH_LacI"/>
    <property type="match status" value="1"/>
</dbReference>
<dbReference type="InterPro" id="IPR000843">
    <property type="entry name" value="HTH_LacI"/>
</dbReference>
<gene>
    <name evidence="5" type="ORF">ANTHELSMS3_00335</name>
</gene>